<comment type="catalytic activity">
    <reaction evidence="10">
        <text>8-oxo-dGTP + H2O = 8-oxo-dGMP + diphosphate + H(+)</text>
        <dbReference type="Rhea" id="RHEA:31575"/>
        <dbReference type="ChEBI" id="CHEBI:15377"/>
        <dbReference type="ChEBI" id="CHEBI:15378"/>
        <dbReference type="ChEBI" id="CHEBI:33019"/>
        <dbReference type="ChEBI" id="CHEBI:63224"/>
        <dbReference type="ChEBI" id="CHEBI:77896"/>
        <dbReference type="EC" id="3.6.1.55"/>
    </reaction>
</comment>
<dbReference type="InterPro" id="IPR047127">
    <property type="entry name" value="MutT-like"/>
</dbReference>
<accession>A0ABS4X9X0</accession>
<keyword evidence="3" id="KW-0515">Mutator protein</keyword>
<dbReference type="PANTHER" id="PTHR47707">
    <property type="entry name" value="8-OXO-DGTP DIPHOSPHATASE"/>
    <property type="match status" value="1"/>
</dbReference>
<keyword evidence="5" id="KW-0479">Metal-binding</keyword>
<evidence type="ECO:0000256" key="2">
    <source>
        <dbReference type="ARBA" id="ARBA00005582"/>
    </source>
</evidence>
<dbReference type="PROSITE" id="PS00893">
    <property type="entry name" value="NUDIX_BOX"/>
    <property type="match status" value="1"/>
</dbReference>
<keyword evidence="7 12" id="KW-0378">Hydrolase</keyword>
<sequence length="144" mass="15637">MALKQIVAAAILDSLEQPTKLLSARRTAPEAMAGLWEFPGGKLEPGEGCREAVHREILEELGVKVRLGSEVFGPLEQGWALNEHAAMRVWFAEITDGTPQALEDHDLLEWVDLDAPALESLAWIPADLPIVHAVLADVEAGATR</sequence>
<comment type="cofactor">
    <cofactor evidence="1">
        <name>Mg(2+)</name>
        <dbReference type="ChEBI" id="CHEBI:18420"/>
    </cofactor>
</comment>
<dbReference type="PROSITE" id="PS51462">
    <property type="entry name" value="NUDIX"/>
    <property type="match status" value="1"/>
</dbReference>
<dbReference type="GO" id="GO:0035539">
    <property type="term" value="F:8-oxo-7,8-dihydrodeoxyguanosine triphosphate pyrophosphatase activity"/>
    <property type="evidence" value="ECO:0007669"/>
    <property type="project" value="UniProtKB-EC"/>
</dbReference>
<evidence type="ECO:0000256" key="12">
    <source>
        <dbReference type="RuleBase" id="RU003476"/>
    </source>
</evidence>
<evidence type="ECO:0000256" key="11">
    <source>
        <dbReference type="ARBA" id="ARBA00038905"/>
    </source>
</evidence>
<evidence type="ECO:0000256" key="1">
    <source>
        <dbReference type="ARBA" id="ARBA00001946"/>
    </source>
</evidence>
<dbReference type="InterPro" id="IPR020476">
    <property type="entry name" value="Nudix_hydrolase"/>
</dbReference>
<evidence type="ECO:0000256" key="7">
    <source>
        <dbReference type="ARBA" id="ARBA00022801"/>
    </source>
</evidence>
<comment type="similarity">
    <text evidence="2 12">Belongs to the Nudix hydrolase family.</text>
</comment>
<keyword evidence="15" id="KW-1185">Reference proteome</keyword>
<evidence type="ECO:0000256" key="3">
    <source>
        <dbReference type="ARBA" id="ARBA00022457"/>
    </source>
</evidence>
<evidence type="ECO:0000259" key="13">
    <source>
        <dbReference type="PROSITE" id="PS51462"/>
    </source>
</evidence>
<comment type="caution">
    <text evidence="14">The sequence shown here is derived from an EMBL/GenBank/DDBJ whole genome shotgun (WGS) entry which is preliminary data.</text>
</comment>
<dbReference type="PRINTS" id="PR00502">
    <property type="entry name" value="NUDIXFAMILY"/>
</dbReference>
<dbReference type="Proteomes" id="UP001296993">
    <property type="component" value="Unassembled WGS sequence"/>
</dbReference>
<dbReference type="SUPFAM" id="SSF55811">
    <property type="entry name" value="Nudix"/>
    <property type="match status" value="1"/>
</dbReference>
<organism evidence="14 15">
    <name type="scientific">Paeniglutamicibacter kerguelensis</name>
    <dbReference type="NCBI Taxonomy" id="254788"/>
    <lineage>
        <taxon>Bacteria</taxon>
        <taxon>Bacillati</taxon>
        <taxon>Actinomycetota</taxon>
        <taxon>Actinomycetes</taxon>
        <taxon>Micrococcales</taxon>
        <taxon>Micrococcaceae</taxon>
        <taxon>Paeniglutamicibacter</taxon>
    </lineage>
</organism>
<evidence type="ECO:0000313" key="14">
    <source>
        <dbReference type="EMBL" id="MBP2385250.1"/>
    </source>
</evidence>
<protein>
    <recommendedName>
        <fullName evidence="11">8-oxo-dGTP diphosphatase</fullName>
        <ecNumber evidence="11">3.6.1.55</ecNumber>
    </recommendedName>
</protein>
<dbReference type="Pfam" id="PF00293">
    <property type="entry name" value="NUDIX"/>
    <property type="match status" value="1"/>
</dbReference>
<keyword evidence="8" id="KW-0460">Magnesium</keyword>
<keyword evidence="4" id="KW-0235">DNA replication</keyword>
<evidence type="ECO:0000256" key="8">
    <source>
        <dbReference type="ARBA" id="ARBA00022842"/>
    </source>
</evidence>
<dbReference type="RefSeq" id="WP_209996046.1">
    <property type="nucleotide sequence ID" value="NZ_BAAAJY010000012.1"/>
</dbReference>
<evidence type="ECO:0000256" key="5">
    <source>
        <dbReference type="ARBA" id="ARBA00022723"/>
    </source>
</evidence>
<evidence type="ECO:0000313" key="15">
    <source>
        <dbReference type="Proteomes" id="UP001296993"/>
    </source>
</evidence>
<proteinExistence type="inferred from homology"/>
<evidence type="ECO:0000256" key="10">
    <source>
        <dbReference type="ARBA" id="ARBA00035861"/>
    </source>
</evidence>
<dbReference type="InterPro" id="IPR020084">
    <property type="entry name" value="NUDIX_hydrolase_CS"/>
</dbReference>
<dbReference type="CDD" id="cd03425">
    <property type="entry name" value="NUDIX_MutT_NudA_like"/>
    <property type="match status" value="1"/>
</dbReference>
<gene>
    <name evidence="14" type="ORF">JOF47_000761</name>
</gene>
<name>A0ABS4X9X0_9MICC</name>
<dbReference type="EC" id="3.6.1.55" evidence="11"/>
<dbReference type="PANTHER" id="PTHR47707:SF1">
    <property type="entry name" value="NUDIX HYDROLASE FAMILY PROTEIN"/>
    <property type="match status" value="1"/>
</dbReference>
<keyword evidence="9" id="KW-0234">DNA repair</keyword>
<reference evidence="14 15" key="1">
    <citation type="submission" date="2021-03" db="EMBL/GenBank/DDBJ databases">
        <title>Sequencing the genomes of 1000 actinobacteria strains.</title>
        <authorList>
            <person name="Klenk H.-P."/>
        </authorList>
    </citation>
    <scope>NUCLEOTIDE SEQUENCE [LARGE SCALE GENOMIC DNA]</scope>
    <source>
        <strain evidence="14 15">DSM 15797</strain>
    </source>
</reference>
<dbReference type="Gene3D" id="3.90.79.10">
    <property type="entry name" value="Nucleoside Triphosphate Pyrophosphohydrolase"/>
    <property type="match status" value="1"/>
</dbReference>
<evidence type="ECO:0000256" key="9">
    <source>
        <dbReference type="ARBA" id="ARBA00023204"/>
    </source>
</evidence>
<feature type="domain" description="Nudix hydrolase" evidence="13">
    <location>
        <begin position="2"/>
        <end position="133"/>
    </location>
</feature>
<dbReference type="EMBL" id="JAGIOF010000001">
    <property type="protein sequence ID" value="MBP2385250.1"/>
    <property type="molecule type" value="Genomic_DNA"/>
</dbReference>
<keyword evidence="6" id="KW-0227">DNA damage</keyword>
<evidence type="ECO:0000256" key="6">
    <source>
        <dbReference type="ARBA" id="ARBA00022763"/>
    </source>
</evidence>
<dbReference type="InterPro" id="IPR015797">
    <property type="entry name" value="NUDIX_hydrolase-like_dom_sf"/>
</dbReference>
<dbReference type="InterPro" id="IPR000086">
    <property type="entry name" value="NUDIX_hydrolase_dom"/>
</dbReference>
<evidence type="ECO:0000256" key="4">
    <source>
        <dbReference type="ARBA" id="ARBA00022705"/>
    </source>
</evidence>